<name>A0ABR2Z3I5_9CHLO</name>
<dbReference type="EMBL" id="JALJOT010000001">
    <property type="protein sequence ID" value="KAK9918291.1"/>
    <property type="molecule type" value="Genomic_DNA"/>
</dbReference>
<evidence type="ECO:0000313" key="2">
    <source>
        <dbReference type="EMBL" id="KAK9918291.1"/>
    </source>
</evidence>
<accession>A0ABR2Z3I5</accession>
<gene>
    <name evidence="2" type="ORF">WJX75_002873</name>
</gene>
<dbReference type="Proteomes" id="UP001491310">
    <property type="component" value="Unassembled WGS sequence"/>
</dbReference>
<organism evidence="2 3">
    <name type="scientific">Coccomyxa subellipsoidea</name>
    <dbReference type="NCBI Taxonomy" id="248742"/>
    <lineage>
        <taxon>Eukaryota</taxon>
        <taxon>Viridiplantae</taxon>
        <taxon>Chlorophyta</taxon>
        <taxon>core chlorophytes</taxon>
        <taxon>Trebouxiophyceae</taxon>
        <taxon>Trebouxiophyceae incertae sedis</taxon>
        <taxon>Coccomyxaceae</taxon>
        <taxon>Coccomyxa</taxon>
    </lineage>
</organism>
<proteinExistence type="predicted"/>
<reference evidence="2 3" key="1">
    <citation type="journal article" date="2024" name="Nat. Commun.">
        <title>Phylogenomics reveals the evolutionary origins of lichenization in chlorophyte algae.</title>
        <authorList>
            <person name="Puginier C."/>
            <person name="Libourel C."/>
            <person name="Otte J."/>
            <person name="Skaloud P."/>
            <person name="Haon M."/>
            <person name="Grisel S."/>
            <person name="Petersen M."/>
            <person name="Berrin J.G."/>
            <person name="Delaux P.M."/>
            <person name="Dal Grande F."/>
            <person name="Keller J."/>
        </authorList>
    </citation>
    <scope>NUCLEOTIDE SEQUENCE [LARGE SCALE GENOMIC DNA]</scope>
    <source>
        <strain evidence="2 3">SAG 216-7</strain>
    </source>
</reference>
<keyword evidence="3" id="KW-1185">Reference proteome</keyword>
<evidence type="ECO:0000313" key="3">
    <source>
        <dbReference type="Proteomes" id="UP001491310"/>
    </source>
</evidence>
<sequence>MSPSAVTVVKPDGQVQAVLNLAEGNSTIRIQPSATSTGFITISQPNGPSAQVSLVPRPTSASAPAPSVPAELRTDLGLMPKSYDFSGPVTVDVTGGSSGSVFVDVRPQTSTSRDPH</sequence>
<feature type="region of interest" description="Disordered" evidence="1">
    <location>
        <begin position="96"/>
        <end position="116"/>
    </location>
</feature>
<evidence type="ECO:0000256" key="1">
    <source>
        <dbReference type="SAM" id="MobiDB-lite"/>
    </source>
</evidence>
<feature type="compositionally biased region" description="Polar residues" evidence="1">
    <location>
        <begin position="107"/>
        <end position="116"/>
    </location>
</feature>
<comment type="caution">
    <text evidence="2">The sequence shown here is derived from an EMBL/GenBank/DDBJ whole genome shotgun (WGS) entry which is preliminary data.</text>
</comment>
<protein>
    <submittedName>
        <fullName evidence="2">Uncharacterized protein</fullName>
    </submittedName>
</protein>